<dbReference type="Gene3D" id="3.40.50.150">
    <property type="entry name" value="Vaccinia Virus protein VP39"/>
    <property type="match status" value="1"/>
</dbReference>
<proteinExistence type="predicted"/>
<evidence type="ECO:0000259" key="1">
    <source>
        <dbReference type="Pfam" id="PF08241"/>
    </source>
</evidence>
<gene>
    <name evidence="2" type="ORF">BW247_09015</name>
</gene>
<dbReference type="Proteomes" id="UP000243807">
    <property type="component" value="Chromosome"/>
</dbReference>
<dbReference type="InterPro" id="IPR029063">
    <property type="entry name" value="SAM-dependent_MTases_sf"/>
</dbReference>
<dbReference type="SUPFAM" id="SSF53335">
    <property type="entry name" value="S-adenosyl-L-methionine-dependent methyltransferases"/>
    <property type="match status" value="1"/>
</dbReference>
<dbReference type="RefSeq" id="WP_076836856.1">
    <property type="nucleotide sequence ID" value="NZ_CP019434.1"/>
</dbReference>
<feature type="domain" description="Methyltransferase type 11" evidence="1">
    <location>
        <begin position="49"/>
        <end position="140"/>
    </location>
</feature>
<name>A0A1P8UH94_9GAMM</name>
<dbReference type="GO" id="GO:0008757">
    <property type="term" value="F:S-adenosylmethionine-dependent methyltransferase activity"/>
    <property type="evidence" value="ECO:0007669"/>
    <property type="project" value="InterPro"/>
</dbReference>
<sequence>MMKKQPICNYENSDYRTQFWEGQGREYEDLVERVALKRLVPARGSSLIEIGAGFGRLSNEYTGYDKVVLFDYSRSLLREAQAHLQHDPRYIFVAGNWYDMPFVSGAFDTIVQVRSLHHATDPIAVFRQMARIIQPRGDYILEYANKLNMKAILRYSLKRQNWSPFDKEPIEFAPLHYDFHPDWIRNQLQDVGFKVGEALSVSYFRVPLLKRTVPLKWLVGMDSLIQRTGRFGHLSPSVFVHNKAPDTGERAPAGQFFACPSCATPLVERDASRLDCPGCGLGWKCDQGLYDFKEPISD</sequence>
<evidence type="ECO:0000313" key="3">
    <source>
        <dbReference type="Proteomes" id="UP000243807"/>
    </source>
</evidence>
<protein>
    <recommendedName>
        <fullName evidence="1">Methyltransferase type 11 domain-containing protein</fullName>
    </recommendedName>
</protein>
<keyword evidence="3" id="KW-1185">Reference proteome</keyword>
<dbReference type="AlphaFoldDB" id="A0A1P8UH94"/>
<dbReference type="OrthoDB" id="939937at2"/>
<accession>A0A1P8UH94</accession>
<dbReference type="Pfam" id="PF08241">
    <property type="entry name" value="Methyltransf_11"/>
    <property type="match status" value="1"/>
</dbReference>
<dbReference type="EMBL" id="CP019434">
    <property type="protein sequence ID" value="APZ43215.1"/>
    <property type="molecule type" value="Genomic_DNA"/>
</dbReference>
<organism evidence="2 3">
    <name type="scientific">Acidihalobacter ferrooxydans</name>
    <dbReference type="NCBI Taxonomy" id="1765967"/>
    <lineage>
        <taxon>Bacteria</taxon>
        <taxon>Pseudomonadati</taxon>
        <taxon>Pseudomonadota</taxon>
        <taxon>Gammaproteobacteria</taxon>
        <taxon>Chromatiales</taxon>
        <taxon>Ectothiorhodospiraceae</taxon>
        <taxon>Acidihalobacter</taxon>
    </lineage>
</organism>
<reference evidence="2 3" key="1">
    <citation type="submission" date="2017-01" db="EMBL/GenBank/DDBJ databases">
        <title>Draft sequence of Acidihalobacter ferrooxidans strain DSM 14175 (strain V8).</title>
        <authorList>
            <person name="Khaleque H.N."/>
            <person name="Ramsay J.P."/>
            <person name="Murphy R.J.T."/>
            <person name="Kaksonen A.H."/>
            <person name="Boxall N.J."/>
            <person name="Watkin E.L.J."/>
        </authorList>
    </citation>
    <scope>NUCLEOTIDE SEQUENCE [LARGE SCALE GENOMIC DNA]</scope>
    <source>
        <strain evidence="2 3">V8</strain>
    </source>
</reference>
<evidence type="ECO:0000313" key="2">
    <source>
        <dbReference type="EMBL" id="APZ43215.1"/>
    </source>
</evidence>
<dbReference type="STRING" id="1765967.BW247_09015"/>
<dbReference type="KEGG" id="afy:BW247_09015"/>
<dbReference type="InterPro" id="IPR013216">
    <property type="entry name" value="Methyltransf_11"/>
</dbReference>